<keyword evidence="2" id="KW-1185">Reference proteome</keyword>
<accession>A0A2T5JF53</accession>
<dbReference type="RefSeq" id="WP_107826487.1">
    <property type="nucleotide sequence ID" value="NZ_CP160205.1"/>
</dbReference>
<organism evidence="1 2">
    <name type="scientific">Mucilaginibacter yixingensis</name>
    <dbReference type="NCBI Taxonomy" id="1295612"/>
    <lineage>
        <taxon>Bacteria</taxon>
        <taxon>Pseudomonadati</taxon>
        <taxon>Bacteroidota</taxon>
        <taxon>Sphingobacteriia</taxon>
        <taxon>Sphingobacteriales</taxon>
        <taxon>Sphingobacteriaceae</taxon>
        <taxon>Mucilaginibacter</taxon>
    </lineage>
</organism>
<dbReference type="AlphaFoldDB" id="A0A2T5JF53"/>
<name>A0A2T5JF53_9SPHI</name>
<dbReference type="EMBL" id="QAOQ01000001">
    <property type="protein sequence ID" value="PTR01063.1"/>
    <property type="molecule type" value="Genomic_DNA"/>
</dbReference>
<evidence type="ECO:0000313" key="2">
    <source>
        <dbReference type="Proteomes" id="UP000244168"/>
    </source>
</evidence>
<comment type="caution">
    <text evidence="1">The sequence shown here is derived from an EMBL/GenBank/DDBJ whole genome shotgun (WGS) entry which is preliminary data.</text>
</comment>
<protein>
    <submittedName>
        <fullName evidence="1">Uncharacterized protein</fullName>
    </submittedName>
</protein>
<reference evidence="1 2" key="1">
    <citation type="submission" date="2018-04" db="EMBL/GenBank/DDBJ databases">
        <title>Genomic Encyclopedia of Archaeal and Bacterial Type Strains, Phase II (KMG-II): from individual species to whole genera.</title>
        <authorList>
            <person name="Goeker M."/>
        </authorList>
    </citation>
    <scope>NUCLEOTIDE SEQUENCE [LARGE SCALE GENOMIC DNA]</scope>
    <source>
        <strain evidence="1 2">DSM 26809</strain>
    </source>
</reference>
<evidence type="ECO:0000313" key="1">
    <source>
        <dbReference type="EMBL" id="PTR01063.1"/>
    </source>
</evidence>
<dbReference type="OrthoDB" id="328886at2"/>
<sequence length="136" mass="15297">METIIIEKDIPVMCVTATSFPDGVMAAHQQLHQKVPFAPERRYFALSRPENGGGIVYHAAVEELNESEAGQYQLEKMTIKNGSYISSELHNYMDNTPAIGQTFQQLIAQPGIDPEGYCVEQYLSDKDMLLMVRLED</sequence>
<gene>
    <name evidence="1" type="ORF">C8P68_101294</name>
</gene>
<dbReference type="Proteomes" id="UP000244168">
    <property type="component" value="Unassembled WGS sequence"/>
</dbReference>
<proteinExistence type="predicted"/>